<sequence>MKCDRILSMYTRLLRGEIIYKKELADEFHVNARSVQRDLDELRNFFSEQRLKDGNDQDLIYDQKHKGYRLVQAGEETLNNSEIFAICKILLESRSLVKKELFPIMDKLLALCSTEKERKKLFDLVANEKWHYIELQHGKKLLKNIWEISNAIYEKYCMEIKYRRQGEAETVQRTVKPVGIMFSEYYFYLTAFIKEEKHAEDVYPTIYRIDRIEEFKILSEHFNLPYASRFEEGEFRKRIQFMYGGKLRKVKFRYNGPSIEAVLDRLPTAQYVEEGGGEYTVSAEVYGDGIEMWLRSQGTFIT</sequence>
<dbReference type="Pfam" id="PF13280">
    <property type="entry name" value="WYL"/>
    <property type="match status" value="1"/>
</dbReference>
<dbReference type="HOGENOM" id="CLU_073597_0_0_9"/>
<reference evidence="2 3" key="1">
    <citation type="submission" date="2011-08" db="EMBL/GenBank/DDBJ databases">
        <title>The Genome Sequence of Clostridium hathewayi WAL-18680.</title>
        <authorList>
            <consortium name="The Broad Institute Genome Sequencing Platform"/>
            <person name="Earl A."/>
            <person name="Ward D."/>
            <person name="Feldgarden M."/>
            <person name="Gevers D."/>
            <person name="Finegold S.M."/>
            <person name="Summanen P.H."/>
            <person name="Molitoris D.R."/>
            <person name="Song M."/>
            <person name="Daigneault M."/>
            <person name="Allen-Vercoe E."/>
            <person name="Young S.K."/>
            <person name="Zeng Q."/>
            <person name="Gargeya S."/>
            <person name="Fitzgerald M."/>
            <person name="Haas B."/>
            <person name="Abouelleil A."/>
            <person name="Alvarado L."/>
            <person name="Arachchi H.M."/>
            <person name="Berlin A."/>
            <person name="Brown A."/>
            <person name="Chapman S.B."/>
            <person name="Chen Z."/>
            <person name="Dunbar C."/>
            <person name="Freedman E."/>
            <person name="Gearin G."/>
            <person name="Gellesch M."/>
            <person name="Goldberg J."/>
            <person name="Griggs A."/>
            <person name="Gujja S."/>
            <person name="Heiman D."/>
            <person name="Howarth C."/>
            <person name="Larson L."/>
            <person name="Lui A."/>
            <person name="MacDonald P.J.P."/>
            <person name="Montmayeur A."/>
            <person name="Murphy C."/>
            <person name="Neiman D."/>
            <person name="Pearson M."/>
            <person name="Priest M."/>
            <person name="Roberts A."/>
            <person name="Saif S."/>
            <person name="Shea T."/>
            <person name="Shenoy N."/>
            <person name="Sisk P."/>
            <person name="Stolte C."/>
            <person name="Sykes S."/>
            <person name="Wortman J."/>
            <person name="Nusbaum C."/>
            <person name="Birren B."/>
        </authorList>
    </citation>
    <scope>NUCLEOTIDE SEQUENCE [LARGE SCALE GENOMIC DNA]</scope>
    <source>
        <strain evidence="2 3">WAL-18680</strain>
    </source>
</reference>
<evidence type="ECO:0000313" key="3">
    <source>
        <dbReference type="Proteomes" id="UP000005384"/>
    </source>
</evidence>
<dbReference type="InterPro" id="IPR026881">
    <property type="entry name" value="WYL_dom"/>
</dbReference>
<keyword evidence="3" id="KW-1185">Reference proteome</keyword>
<organism evidence="2 3">
    <name type="scientific">Hungatella hathewayi WAL-18680</name>
    <dbReference type="NCBI Taxonomy" id="742737"/>
    <lineage>
        <taxon>Bacteria</taxon>
        <taxon>Bacillati</taxon>
        <taxon>Bacillota</taxon>
        <taxon>Clostridia</taxon>
        <taxon>Lachnospirales</taxon>
        <taxon>Lachnospiraceae</taxon>
        <taxon>Hungatella</taxon>
    </lineage>
</organism>
<dbReference type="AlphaFoldDB" id="G5IAK7"/>
<dbReference type="Proteomes" id="UP000005384">
    <property type="component" value="Unassembled WGS sequence"/>
</dbReference>
<dbReference type="PROSITE" id="PS52050">
    <property type="entry name" value="WYL"/>
    <property type="match status" value="1"/>
</dbReference>
<dbReference type="PATRIC" id="fig|742737.3.peg.478"/>
<proteinExistence type="predicted"/>
<feature type="domain" description="WYL" evidence="1">
    <location>
        <begin position="147"/>
        <end position="216"/>
    </location>
</feature>
<dbReference type="PANTHER" id="PTHR34580:SF1">
    <property type="entry name" value="PROTEIN PAFC"/>
    <property type="match status" value="1"/>
</dbReference>
<dbReference type="PANTHER" id="PTHR34580">
    <property type="match status" value="1"/>
</dbReference>
<comment type="caution">
    <text evidence="2">The sequence shown here is derived from an EMBL/GenBank/DDBJ whole genome shotgun (WGS) entry which is preliminary data.</text>
</comment>
<protein>
    <recommendedName>
        <fullName evidence="1">WYL domain-containing protein</fullName>
    </recommendedName>
</protein>
<accession>G5IAK7</accession>
<evidence type="ECO:0000313" key="2">
    <source>
        <dbReference type="EMBL" id="EHI61456.1"/>
    </source>
</evidence>
<dbReference type="InterPro" id="IPR051534">
    <property type="entry name" value="CBASS_pafABC_assoc_protein"/>
</dbReference>
<dbReference type="EMBL" id="ADLN01000002">
    <property type="protein sequence ID" value="EHI61456.1"/>
    <property type="molecule type" value="Genomic_DNA"/>
</dbReference>
<evidence type="ECO:0000259" key="1">
    <source>
        <dbReference type="Pfam" id="PF13280"/>
    </source>
</evidence>
<gene>
    <name evidence="2" type="ORF">HMPREF9473_00479</name>
</gene>
<name>G5IAK7_9FIRM</name>